<dbReference type="Gene3D" id="3.40.47.10">
    <property type="match status" value="2"/>
</dbReference>
<evidence type="ECO:0000256" key="4">
    <source>
        <dbReference type="ARBA" id="ARBA00023315"/>
    </source>
</evidence>
<organism evidence="10 11">
    <name type="scientific">Acetobacterium wieringae</name>
    <dbReference type="NCBI Taxonomy" id="52694"/>
    <lineage>
        <taxon>Bacteria</taxon>
        <taxon>Bacillati</taxon>
        <taxon>Bacillota</taxon>
        <taxon>Clostridia</taxon>
        <taxon>Eubacteriales</taxon>
        <taxon>Eubacteriaceae</taxon>
        <taxon>Acetobacterium</taxon>
    </lineage>
</organism>
<evidence type="ECO:0000256" key="3">
    <source>
        <dbReference type="ARBA" id="ARBA00022679"/>
    </source>
</evidence>
<gene>
    <name evidence="10" type="ORF">FXB42_12290</name>
</gene>
<evidence type="ECO:0000313" key="11">
    <source>
        <dbReference type="Proteomes" id="UP000322619"/>
    </source>
</evidence>
<comment type="similarity">
    <text evidence="1 7">Belongs to the thiolase-like superfamily. Thiolase family.</text>
</comment>
<accession>A0A5D0WJP6</accession>
<dbReference type="PIRSF" id="PIRSF000429">
    <property type="entry name" value="Ac-CoA_Ac_transf"/>
    <property type="match status" value="1"/>
</dbReference>
<dbReference type="EC" id="2.3.1.9" evidence="2"/>
<dbReference type="InterPro" id="IPR020617">
    <property type="entry name" value="Thiolase_C"/>
</dbReference>
<dbReference type="EMBL" id="VSLA01000025">
    <property type="protein sequence ID" value="TYC84535.1"/>
    <property type="molecule type" value="Genomic_DNA"/>
</dbReference>
<evidence type="ECO:0000256" key="2">
    <source>
        <dbReference type="ARBA" id="ARBA00012705"/>
    </source>
</evidence>
<dbReference type="InterPro" id="IPR002155">
    <property type="entry name" value="Thiolase"/>
</dbReference>
<dbReference type="InterPro" id="IPR016039">
    <property type="entry name" value="Thiolase-like"/>
</dbReference>
<evidence type="ECO:0000259" key="8">
    <source>
        <dbReference type="Pfam" id="PF00108"/>
    </source>
</evidence>
<dbReference type="InterPro" id="IPR020616">
    <property type="entry name" value="Thiolase_N"/>
</dbReference>
<proteinExistence type="inferred from homology"/>
<dbReference type="PANTHER" id="PTHR18919:SF107">
    <property type="entry name" value="ACETYL-COA ACETYLTRANSFERASE, CYTOSOLIC"/>
    <property type="match status" value="1"/>
</dbReference>
<evidence type="ECO:0000256" key="6">
    <source>
        <dbReference type="PIRSR" id="PIRSR000429-1"/>
    </source>
</evidence>
<feature type="active site" description="Acyl-thioester intermediate" evidence="6">
    <location>
        <position position="89"/>
    </location>
</feature>
<evidence type="ECO:0000256" key="1">
    <source>
        <dbReference type="ARBA" id="ARBA00010982"/>
    </source>
</evidence>
<feature type="domain" description="Thiolase N-terminal" evidence="8">
    <location>
        <begin position="15"/>
        <end position="261"/>
    </location>
</feature>
<keyword evidence="4 7" id="KW-0012">Acyltransferase</keyword>
<dbReference type="AlphaFoldDB" id="A0A5D0WJP6"/>
<dbReference type="CDD" id="cd00751">
    <property type="entry name" value="thiolase"/>
    <property type="match status" value="1"/>
</dbReference>
<protein>
    <recommendedName>
        <fullName evidence="2">acetyl-CoA C-acetyltransferase</fullName>
        <ecNumber evidence="2">2.3.1.9</ecNumber>
    </recommendedName>
    <alternativeName>
        <fullName evidence="5">Acetoacetyl-CoA thiolase</fullName>
    </alternativeName>
</protein>
<keyword evidence="3 7" id="KW-0808">Transferase</keyword>
<comment type="caution">
    <text evidence="10">The sequence shown here is derived from an EMBL/GenBank/DDBJ whole genome shotgun (WGS) entry which is preliminary data.</text>
</comment>
<feature type="active site" description="Proton acceptor" evidence="6">
    <location>
        <position position="379"/>
    </location>
</feature>
<name>A0A5D0WJP6_9FIRM</name>
<dbReference type="Proteomes" id="UP000322619">
    <property type="component" value="Unassembled WGS sequence"/>
</dbReference>
<dbReference type="Pfam" id="PF00108">
    <property type="entry name" value="Thiolase_N"/>
    <property type="match status" value="1"/>
</dbReference>
<dbReference type="Pfam" id="PF02803">
    <property type="entry name" value="Thiolase_C"/>
    <property type="match status" value="1"/>
</dbReference>
<dbReference type="SUPFAM" id="SSF53901">
    <property type="entry name" value="Thiolase-like"/>
    <property type="match status" value="2"/>
</dbReference>
<feature type="active site" description="Proton acceptor" evidence="6">
    <location>
        <position position="349"/>
    </location>
</feature>
<evidence type="ECO:0000313" key="10">
    <source>
        <dbReference type="EMBL" id="TYC84535.1"/>
    </source>
</evidence>
<dbReference type="GO" id="GO:0003985">
    <property type="term" value="F:acetyl-CoA C-acetyltransferase activity"/>
    <property type="evidence" value="ECO:0007669"/>
    <property type="project" value="UniProtKB-EC"/>
</dbReference>
<reference evidence="10 11" key="1">
    <citation type="submission" date="2019-08" db="EMBL/GenBank/DDBJ databases">
        <title>Isolation and enrichment of carboxydotrophic bacteria from anaerobic sludge for the production of bio-based chemicals from syngas.</title>
        <authorList>
            <person name="Antares A.L."/>
            <person name="Moreira J."/>
            <person name="Diender M."/>
            <person name="Parshina S.N."/>
            <person name="Stams A.J.M."/>
            <person name="Alves M."/>
            <person name="Alves J.I."/>
            <person name="Sousa D.Z."/>
        </authorList>
    </citation>
    <scope>NUCLEOTIDE SEQUENCE [LARGE SCALE GENOMIC DNA]</scope>
    <source>
        <strain evidence="10 11">JM</strain>
    </source>
</reference>
<feature type="domain" description="Thiolase C-terminal" evidence="9">
    <location>
        <begin position="275"/>
        <end position="391"/>
    </location>
</feature>
<dbReference type="PANTHER" id="PTHR18919">
    <property type="entry name" value="ACETYL-COA C-ACYLTRANSFERASE"/>
    <property type="match status" value="1"/>
</dbReference>
<sequence>MFKNAYIPYGGYFSTPFCKWQGSLQNENSIKLAADTSKRFFEAKGFDSQMIEFLYLGHTVIQPGSFFGASWAANEMGLSIPGMAVSHACATSTNTIYTAAMAVETGNLSTAYCMMFDKISNAPHIVWPNPQGPGGEVLSENVNMDNINRDPSTGFGMLTTAENVAKEGGFTREEADEVTLMRYEQYVDALANDRAFQKKYMFPIELKSRKSTLVISEDEGVTATTREGLERLRPVAEGGIHTFGSQTHPADGNTGMIITTKQKATELSTEKIPVQVISYGFNRTKKAFMPAAPAGAVQMALDNAGIGVNDLVAIKNHSPFIANDLHLGKALGIEQSRINNYGTSLVFGHPQGPTIARLLMEGIEEAVIKGGGYVLACGCAAGDSAAAIIVKVG</sequence>
<evidence type="ECO:0000256" key="7">
    <source>
        <dbReference type="RuleBase" id="RU003557"/>
    </source>
</evidence>
<evidence type="ECO:0000256" key="5">
    <source>
        <dbReference type="ARBA" id="ARBA00030755"/>
    </source>
</evidence>
<dbReference type="RefSeq" id="WP_148638017.1">
    <property type="nucleotide sequence ID" value="NZ_VSLA01000025.1"/>
</dbReference>
<evidence type="ECO:0000259" key="9">
    <source>
        <dbReference type="Pfam" id="PF02803"/>
    </source>
</evidence>